<name>K9TKN6_9CYAN</name>
<evidence type="ECO:0000256" key="2">
    <source>
        <dbReference type="ARBA" id="ARBA00022679"/>
    </source>
</evidence>
<dbReference type="AlphaFoldDB" id="K9TKN6"/>
<dbReference type="Pfam" id="PF00534">
    <property type="entry name" value="Glycos_transf_1"/>
    <property type="match status" value="1"/>
</dbReference>
<keyword evidence="1" id="KW-0328">Glycosyltransferase</keyword>
<dbReference type="PATRIC" id="fig|56110.3.peg.4253"/>
<gene>
    <name evidence="5" type="ORF">Oscil6304_3542</name>
</gene>
<dbReference type="KEGG" id="oac:Oscil6304_3542"/>
<dbReference type="InterPro" id="IPR001296">
    <property type="entry name" value="Glyco_trans_1"/>
</dbReference>
<accession>K9TKN6</accession>
<evidence type="ECO:0000259" key="4">
    <source>
        <dbReference type="Pfam" id="PF13439"/>
    </source>
</evidence>
<dbReference type="HOGENOM" id="CLU_009583_0_3_3"/>
<dbReference type="STRING" id="56110.Oscil6304_3542"/>
<dbReference type="SUPFAM" id="SSF53756">
    <property type="entry name" value="UDP-Glycosyltransferase/glycogen phosphorylase"/>
    <property type="match status" value="1"/>
</dbReference>
<dbReference type="Proteomes" id="UP000010367">
    <property type="component" value="Chromosome"/>
</dbReference>
<evidence type="ECO:0000313" key="5">
    <source>
        <dbReference type="EMBL" id="AFY83105.1"/>
    </source>
</evidence>
<sequence>MKKLAFIIRSLDRGGAERQVVTLAKYLPKSQYKIYVFCYYAGGKLERELQEHQVEIIDLKKGGRWDVIGFFSRLLYQMRRINPDIVHGYMGPNLLTIFLKPFLPATQMIWGIRTSYLDFSQYDWFWRMEFNLECWLSRFADLIIANSYAGQEHRVAHGFPSERMMVIPNGIDLERFKPDPEVRIRVRTEWGITENTILIGFVARLDPIKDHPTFLQAVDLLCQERQDVCFVCVGGGAYPEYAKTLEPLAEQLGVAAKVIWAGEHSDMSAVYNALDIATSSSYGEGFPNAVAEAMACGVPCVVTDVGDSAKIVADTGIVVPQKNSEALANGLKQCLTMDTKEMGIRARERIVENFRVENLVKRTQDALEKLLFHD</sequence>
<dbReference type="Gene3D" id="3.40.50.2000">
    <property type="entry name" value="Glycogen Phosphorylase B"/>
    <property type="match status" value="2"/>
</dbReference>
<dbReference type="EMBL" id="CP003607">
    <property type="protein sequence ID" value="AFY83105.1"/>
    <property type="molecule type" value="Genomic_DNA"/>
</dbReference>
<organism evidence="5 6">
    <name type="scientific">Oscillatoria acuminata PCC 6304</name>
    <dbReference type="NCBI Taxonomy" id="56110"/>
    <lineage>
        <taxon>Bacteria</taxon>
        <taxon>Bacillati</taxon>
        <taxon>Cyanobacteriota</taxon>
        <taxon>Cyanophyceae</taxon>
        <taxon>Oscillatoriophycideae</taxon>
        <taxon>Oscillatoriales</taxon>
        <taxon>Oscillatoriaceae</taxon>
        <taxon>Oscillatoria</taxon>
    </lineage>
</organism>
<keyword evidence="2 5" id="KW-0808">Transferase</keyword>
<evidence type="ECO:0000256" key="1">
    <source>
        <dbReference type="ARBA" id="ARBA00022676"/>
    </source>
</evidence>
<dbReference type="PANTHER" id="PTHR12526:SF510">
    <property type="entry name" value="D-INOSITOL 3-PHOSPHATE GLYCOSYLTRANSFERASE"/>
    <property type="match status" value="1"/>
</dbReference>
<evidence type="ECO:0000313" key="6">
    <source>
        <dbReference type="Proteomes" id="UP000010367"/>
    </source>
</evidence>
<dbReference type="OrthoDB" id="9787617at2"/>
<evidence type="ECO:0000259" key="3">
    <source>
        <dbReference type="Pfam" id="PF00534"/>
    </source>
</evidence>
<reference evidence="5 6" key="1">
    <citation type="submission" date="2012-06" db="EMBL/GenBank/DDBJ databases">
        <title>Finished chromosome of genome of Oscillatoria acuminata PCC 6304.</title>
        <authorList>
            <consortium name="US DOE Joint Genome Institute"/>
            <person name="Gugger M."/>
            <person name="Coursin T."/>
            <person name="Rippka R."/>
            <person name="Tandeau De Marsac N."/>
            <person name="Huntemann M."/>
            <person name="Wei C.-L."/>
            <person name="Han J."/>
            <person name="Detter J.C."/>
            <person name="Han C."/>
            <person name="Tapia R."/>
            <person name="Davenport K."/>
            <person name="Daligault H."/>
            <person name="Erkkila T."/>
            <person name="Gu W."/>
            <person name="Munk A.C.C."/>
            <person name="Teshima H."/>
            <person name="Xu Y."/>
            <person name="Chain P."/>
            <person name="Chen A."/>
            <person name="Krypides N."/>
            <person name="Mavromatis K."/>
            <person name="Markowitz V."/>
            <person name="Szeto E."/>
            <person name="Ivanova N."/>
            <person name="Mikhailova N."/>
            <person name="Ovchinnikova G."/>
            <person name="Pagani I."/>
            <person name="Pati A."/>
            <person name="Goodwin L."/>
            <person name="Peters L."/>
            <person name="Pitluck S."/>
            <person name="Woyke T."/>
            <person name="Kerfeld C."/>
        </authorList>
    </citation>
    <scope>NUCLEOTIDE SEQUENCE [LARGE SCALE GENOMIC DNA]</scope>
    <source>
        <strain evidence="5 6">PCC 6304</strain>
    </source>
</reference>
<dbReference type="InterPro" id="IPR028098">
    <property type="entry name" value="Glyco_trans_4-like_N"/>
</dbReference>
<feature type="domain" description="Glycosyl transferase family 1" evidence="3">
    <location>
        <begin position="186"/>
        <end position="348"/>
    </location>
</feature>
<dbReference type="GO" id="GO:0016757">
    <property type="term" value="F:glycosyltransferase activity"/>
    <property type="evidence" value="ECO:0007669"/>
    <property type="project" value="UniProtKB-KW"/>
</dbReference>
<protein>
    <submittedName>
        <fullName evidence="5">Glycosyltransferase</fullName>
    </submittedName>
</protein>
<feature type="domain" description="Glycosyltransferase subfamily 4-like N-terminal" evidence="4">
    <location>
        <begin position="14"/>
        <end position="175"/>
    </location>
</feature>
<proteinExistence type="predicted"/>
<keyword evidence="6" id="KW-1185">Reference proteome</keyword>
<dbReference type="InParanoid" id="K9TKN6"/>
<dbReference type="FunCoup" id="K9TKN6">
    <property type="interactions" value="13"/>
</dbReference>
<dbReference type="eggNOG" id="COG0438">
    <property type="taxonomic scope" value="Bacteria"/>
</dbReference>
<dbReference type="PANTHER" id="PTHR12526">
    <property type="entry name" value="GLYCOSYLTRANSFERASE"/>
    <property type="match status" value="1"/>
</dbReference>
<dbReference type="Pfam" id="PF13439">
    <property type="entry name" value="Glyco_transf_4"/>
    <property type="match status" value="1"/>
</dbReference>